<dbReference type="NCBIfam" id="TIGR01409">
    <property type="entry name" value="TAT_signal_seq"/>
    <property type="match status" value="1"/>
</dbReference>
<dbReference type="SMART" id="SM00900">
    <property type="entry name" value="FMN_bind"/>
    <property type="match status" value="1"/>
</dbReference>
<dbReference type="EC" id="1.3.99.33" evidence="3"/>
<dbReference type="InterPro" id="IPR007329">
    <property type="entry name" value="FMN-bd"/>
</dbReference>
<dbReference type="eggNOG" id="COG1053">
    <property type="taxonomic scope" value="Bacteria"/>
</dbReference>
<dbReference type="PANTHER" id="PTHR43400:SF10">
    <property type="entry name" value="3-OXOSTEROID 1-DEHYDROGENASE"/>
    <property type="match status" value="1"/>
</dbReference>
<comment type="catalytic activity">
    <reaction evidence="8">
        <text>dihydrourocanate + A = urocanate + AH2</text>
        <dbReference type="Rhea" id="RHEA:36059"/>
        <dbReference type="ChEBI" id="CHEBI:13193"/>
        <dbReference type="ChEBI" id="CHEBI:17499"/>
        <dbReference type="ChEBI" id="CHEBI:27247"/>
        <dbReference type="ChEBI" id="CHEBI:72991"/>
        <dbReference type="EC" id="1.3.99.33"/>
    </reaction>
</comment>
<keyword evidence="5" id="KW-0285">Flavoprotein</keyword>
<evidence type="ECO:0000256" key="6">
    <source>
        <dbReference type="ARBA" id="ARBA00022827"/>
    </source>
</evidence>
<dbReference type="Gene3D" id="3.90.700.10">
    <property type="entry name" value="Succinate dehydrogenase/fumarate reductase flavoprotein, catalytic domain"/>
    <property type="match status" value="1"/>
</dbReference>
<dbReference type="EMBL" id="CP001684">
    <property type="protein sequence ID" value="ACV23274.1"/>
    <property type="molecule type" value="Genomic_DNA"/>
</dbReference>
<accession>C7N152</accession>
<evidence type="ECO:0000256" key="1">
    <source>
        <dbReference type="ARBA" id="ARBA00001917"/>
    </source>
</evidence>
<dbReference type="InterPro" id="IPR006311">
    <property type="entry name" value="TAT_signal"/>
</dbReference>
<dbReference type="PROSITE" id="PS51257">
    <property type="entry name" value="PROKAR_LIPOPROTEIN"/>
    <property type="match status" value="1"/>
</dbReference>
<keyword evidence="7" id="KW-0560">Oxidoreductase</keyword>
<dbReference type="RefSeq" id="WP_012799374.1">
    <property type="nucleotide sequence ID" value="NC_013165.1"/>
</dbReference>
<evidence type="ECO:0000256" key="7">
    <source>
        <dbReference type="ARBA" id="ARBA00023002"/>
    </source>
</evidence>
<keyword evidence="13" id="KW-1185">Reference proteome</keyword>
<evidence type="ECO:0000256" key="2">
    <source>
        <dbReference type="ARBA" id="ARBA00001974"/>
    </source>
</evidence>
<evidence type="ECO:0000313" key="12">
    <source>
        <dbReference type="EMBL" id="ACV23274.1"/>
    </source>
</evidence>
<evidence type="ECO:0000313" key="13">
    <source>
        <dbReference type="Proteomes" id="UP000002026"/>
    </source>
</evidence>
<feature type="domain" description="FMN-binding" evidence="11">
    <location>
        <begin position="58"/>
        <end position="132"/>
    </location>
</feature>
<evidence type="ECO:0000256" key="5">
    <source>
        <dbReference type="ARBA" id="ARBA00022630"/>
    </source>
</evidence>
<dbReference type="Proteomes" id="UP000002026">
    <property type="component" value="Chromosome"/>
</dbReference>
<keyword evidence="10" id="KW-0732">Signal</keyword>
<dbReference type="KEGG" id="shi:Shel_22640"/>
<comment type="cofactor">
    <cofactor evidence="2">
        <name>FAD</name>
        <dbReference type="ChEBI" id="CHEBI:57692"/>
    </cofactor>
</comment>
<evidence type="ECO:0000256" key="8">
    <source>
        <dbReference type="ARBA" id="ARBA00049922"/>
    </source>
</evidence>
<dbReference type="SUPFAM" id="SSF56425">
    <property type="entry name" value="Succinate dehydrogenase/fumarate reductase flavoprotein, catalytic domain"/>
    <property type="match status" value="1"/>
</dbReference>
<dbReference type="InterPro" id="IPR003953">
    <property type="entry name" value="FAD-dep_OxRdtase_2_FAD-bd"/>
</dbReference>
<dbReference type="InterPro" id="IPR050315">
    <property type="entry name" value="FAD-oxidoreductase_2"/>
</dbReference>
<dbReference type="GO" id="GO:0008202">
    <property type="term" value="P:steroid metabolic process"/>
    <property type="evidence" value="ECO:0007669"/>
    <property type="project" value="UniProtKB-ARBA"/>
</dbReference>
<evidence type="ECO:0000256" key="9">
    <source>
        <dbReference type="SAM" id="MobiDB-lite"/>
    </source>
</evidence>
<proteinExistence type="predicted"/>
<dbReference type="Pfam" id="PF00890">
    <property type="entry name" value="FAD_binding_2"/>
    <property type="match status" value="1"/>
</dbReference>
<dbReference type="PROSITE" id="PS51318">
    <property type="entry name" value="TAT"/>
    <property type="match status" value="1"/>
</dbReference>
<dbReference type="PANTHER" id="PTHR43400">
    <property type="entry name" value="FUMARATE REDUCTASE"/>
    <property type="match status" value="1"/>
</dbReference>
<evidence type="ECO:0000259" key="11">
    <source>
        <dbReference type="SMART" id="SM00900"/>
    </source>
</evidence>
<feature type="region of interest" description="Disordered" evidence="9">
    <location>
        <begin position="35"/>
        <end position="55"/>
    </location>
</feature>
<name>C7N152_SLAHD</name>
<reference evidence="12 13" key="1">
    <citation type="journal article" date="2009" name="Stand. Genomic Sci.">
        <title>Complete genome sequence of Slackia heliotrinireducens type strain (RHS 1).</title>
        <authorList>
            <person name="Pukall R."/>
            <person name="Lapidus A."/>
            <person name="Nolan M."/>
            <person name="Copeland A."/>
            <person name="Glavina Del Rio T."/>
            <person name="Lucas S."/>
            <person name="Chen F."/>
            <person name="Tice H."/>
            <person name="Cheng J.F."/>
            <person name="Chertkov O."/>
            <person name="Bruce D."/>
            <person name="Goodwin L."/>
            <person name="Kuske C."/>
            <person name="Brettin T."/>
            <person name="Detter J.C."/>
            <person name="Han C."/>
            <person name="Pitluck S."/>
            <person name="Pati A."/>
            <person name="Mavrommatis K."/>
            <person name="Ivanova N."/>
            <person name="Ovchinnikova G."/>
            <person name="Chen A."/>
            <person name="Palaniappan K."/>
            <person name="Schneider S."/>
            <person name="Rohde M."/>
            <person name="Chain P."/>
            <person name="D'haeseleer P."/>
            <person name="Goker M."/>
            <person name="Bristow J."/>
            <person name="Eisen J.A."/>
            <person name="Markowitz V."/>
            <person name="Kyrpides N.C."/>
            <person name="Klenk H.P."/>
            <person name="Hugenholtz P."/>
        </authorList>
    </citation>
    <scope>NUCLEOTIDE SEQUENCE [LARGE SCALE GENOMIC DNA]</scope>
    <source>
        <strain evidence="13">ATCC 29202 / DSM 20476 / NCTC 11029 / RHS 1</strain>
    </source>
</reference>
<dbReference type="InterPro" id="IPR036188">
    <property type="entry name" value="FAD/NAD-bd_sf"/>
</dbReference>
<dbReference type="SUPFAM" id="SSF51905">
    <property type="entry name" value="FAD/NAD(P)-binding domain"/>
    <property type="match status" value="1"/>
</dbReference>
<dbReference type="GO" id="GO:0033765">
    <property type="term" value="F:steroid dehydrogenase activity, acting on the CH-CH group of donors"/>
    <property type="evidence" value="ECO:0007669"/>
    <property type="project" value="UniProtKB-ARBA"/>
</dbReference>
<organism evidence="12 13">
    <name type="scientific">Slackia heliotrinireducens (strain ATCC 29202 / DSM 20476 / NCTC 11029 / RHS 1)</name>
    <name type="common">Peptococcus heliotrinreducens</name>
    <dbReference type="NCBI Taxonomy" id="471855"/>
    <lineage>
        <taxon>Bacteria</taxon>
        <taxon>Bacillati</taxon>
        <taxon>Actinomycetota</taxon>
        <taxon>Coriobacteriia</taxon>
        <taxon>Eggerthellales</taxon>
        <taxon>Eggerthellaceae</taxon>
        <taxon>Slackia</taxon>
    </lineage>
</organism>
<dbReference type="Pfam" id="PF04205">
    <property type="entry name" value="FMN_bind"/>
    <property type="match status" value="1"/>
</dbReference>
<dbReference type="GO" id="GO:0016020">
    <property type="term" value="C:membrane"/>
    <property type="evidence" value="ECO:0007669"/>
    <property type="project" value="InterPro"/>
</dbReference>
<comment type="cofactor">
    <cofactor evidence="1">
        <name>FMN</name>
        <dbReference type="ChEBI" id="CHEBI:58210"/>
    </cofactor>
</comment>
<dbReference type="HOGENOM" id="CLU_011398_4_0_11"/>
<evidence type="ECO:0000256" key="10">
    <source>
        <dbReference type="SAM" id="SignalP"/>
    </source>
</evidence>
<gene>
    <name evidence="12" type="ordered locus">Shel_22640</name>
</gene>
<evidence type="ECO:0000256" key="3">
    <source>
        <dbReference type="ARBA" id="ARBA00013137"/>
    </source>
</evidence>
<dbReference type="STRING" id="471855.Shel_22640"/>
<feature type="signal peptide" evidence="10">
    <location>
        <begin position="1"/>
        <end position="25"/>
    </location>
</feature>
<protein>
    <recommendedName>
        <fullName evidence="4">Urocanate reductase</fullName>
        <ecNumber evidence="3">1.3.99.33</ecNumber>
    </recommendedName>
</protein>
<dbReference type="InterPro" id="IPR027477">
    <property type="entry name" value="Succ_DH/fumarate_Rdtase_cat_sf"/>
</dbReference>
<dbReference type="InterPro" id="IPR019546">
    <property type="entry name" value="TAT_signal_bac_arc"/>
</dbReference>
<feature type="chain" id="PRO_5038805092" description="Urocanate reductase" evidence="10">
    <location>
        <begin position="26"/>
        <end position="623"/>
    </location>
</feature>
<dbReference type="Gene3D" id="3.50.50.60">
    <property type="entry name" value="FAD/NAD(P)-binding domain"/>
    <property type="match status" value="1"/>
</dbReference>
<dbReference type="Gene3D" id="3.90.1010.20">
    <property type="match status" value="1"/>
</dbReference>
<dbReference type="GO" id="GO:0010181">
    <property type="term" value="F:FMN binding"/>
    <property type="evidence" value="ECO:0007669"/>
    <property type="project" value="InterPro"/>
</dbReference>
<keyword evidence="6" id="KW-0274">FAD</keyword>
<sequence>MKKAETGMSRRNFLLGLGAAGGALAMGAAGCVPKASGGTEASQGQGGETTVATGTGVGRGGEIAVKVALDGTVITSVSVVKHNENLLISDEALSRIPAEIVRTQTTDVDAVSGATLTSFGLKSAVENALANAGLSRNDLTQVAEPAIPREEPIAADVAIVGGGLAGITAAVRLVEQGKTVALFEESGHLGGCAIAAYGWLLNVDTIMEAEEGTQDSPDQYVAHLEDVAALYGEKLEYPEIARAYAENNGPMVDWLDTELNVDFGARTGGPGIYDPEEVNRIYHFNNYARSAVRTLIDKLHEGVAQGQASVSLEARVTKLLSDESGVHGVEVTYADGTVSEYEFASVILCTGGFCHSQQLQQDFGIYENVGTCNPSTAEGHGIDIALEAGCQMVLADRSASYGGGVNPLGGELRYLANLSAGGQIWVDARGKRLIKEDGTRFSQKAWDDAEHNEMFVVFSEGTLPARPIVNYFSYLEGELSPWQSKAMLDELVEGGQWAFTGETPEELAGAAGIDPAAFAQTIADFNGYCNAGSDPEFGVEDLRKLEGKLYAIKTIPYLLMARGGLRVSPKAEALDESGNPIVGLFVAGEQIGLHQYGGMISNGAGLGGATTWGYIAANTVASL</sequence>
<dbReference type="AlphaFoldDB" id="C7N152"/>
<evidence type="ECO:0000256" key="4">
    <source>
        <dbReference type="ARBA" id="ARBA00015872"/>
    </source>
</evidence>